<feature type="transmembrane region" description="Helical" evidence="1">
    <location>
        <begin position="473"/>
        <end position="504"/>
    </location>
</feature>
<dbReference type="Proteomes" id="UP000018208">
    <property type="component" value="Unassembled WGS sequence"/>
</dbReference>
<evidence type="ECO:0000256" key="1">
    <source>
        <dbReference type="SAM" id="Phobius"/>
    </source>
</evidence>
<proteinExistence type="predicted"/>
<dbReference type="VEuPathDB" id="GiardiaDB:SS50377_21458"/>
<keyword evidence="4" id="KW-1185">Reference proteome</keyword>
<reference evidence="2 3" key="1">
    <citation type="journal article" date="2014" name="PLoS Genet.">
        <title>The Genome of Spironucleus salmonicida Highlights a Fish Pathogen Adapted to Fluctuating Environments.</title>
        <authorList>
            <person name="Xu F."/>
            <person name="Jerlstrom-Hultqvist J."/>
            <person name="Einarsson E."/>
            <person name="Astvaldsson A."/>
            <person name="Svard S.G."/>
            <person name="Andersson J.O."/>
        </authorList>
    </citation>
    <scope>NUCLEOTIDE SEQUENCE</scope>
    <source>
        <strain evidence="3">ATCC 50377</strain>
    </source>
</reference>
<name>V6LD47_9EUKA</name>
<sequence>MILLLNQQVASCYTSAQLQYNENLQTTTVVLESFLNPECQQFQDEVNLTVTFYNDWAPITFIQPRFNYSSFSQVVMTQTVITSTPAALESLPTFAELNISNLAYWTLVRVVFLGRQVAQMDRCFDQDKSLFMVQLSNFNFELALTQACLAEIKLQAIEFQYQFNQKAGTITILRDGTDQNCEVAESSIKCWNYDDYVDDIQQPFTTPLIKFFIPSDGVIYSTEIVFENVIIGRVGGFFENVQAQFLIDNFYIQFNITQNKTIQDVFANNMENFTKIIYRLTAEVCSTIIMFQFVQSYYDPNQNFLSQRCYDQECRDKLRLLRNNLDITRIYLDIASYTDMVMNVIVGSPGVQVVVCFRRVVTKIISETSFSVELEIARSFPITRLCTQMDSTMVVDMKYYSKNIQDLTLPDSINAVTSIKFDFDNPIVLFESTDTKEIQNLYDPDILSVITISGKGFTFVVTGYQVSNGQYSIVYYIVFTLAGIVVLLCLIDTILKLIALMNLLKATKKSRR</sequence>
<evidence type="ECO:0008006" key="5">
    <source>
        <dbReference type="Google" id="ProtNLM"/>
    </source>
</evidence>
<keyword evidence="1" id="KW-0812">Transmembrane</keyword>
<protein>
    <recommendedName>
        <fullName evidence="5">Transmembrane protein</fullName>
    </recommendedName>
</protein>
<organism evidence="2">
    <name type="scientific">Spironucleus salmonicida</name>
    <dbReference type="NCBI Taxonomy" id="348837"/>
    <lineage>
        <taxon>Eukaryota</taxon>
        <taxon>Metamonada</taxon>
        <taxon>Diplomonadida</taxon>
        <taxon>Hexamitidae</taxon>
        <taxon>Hexamitinae</taxon>
        <taxon>Spironucleus</taxon>
    </lineage>
</organism>
<reference evidence="3" key="2">
    <citation type="submission" date="2020-12" db="EMBL/GenBank/DDBJ databases">
        <title>New Spironucleus salmonicida genome in near-complete chromosomes.</title>
        <authorList>
            <person name="Xu F."/>
            <person name="Kurt Z."/>
            <person name="Jimenez-Gonzalez A."/>
            <person name="Astvaldsson A."/>
            <person name="Andersson J.O."/>
            <person name="Svard S.G."/>
        </authorList>
    </citation>
    <scope>NUCLEOTIDE SEQUENCE</scope>
    <source>
        <strain evidence="3">ATCC 50377</strain>
    </source>
</reference>
<evidence type="ECO:0000313" key="3">
    <source>
        <dbReference type="EMBL" id="KAH0575924.1"/>
    </source>
</evidence>
<evidence type="ECO:0000313" key="4">
    <source>
        <dbReference type="Proteomes" id="UP000018208"/>
    </source>
</evidence>
<evidence type="ECO:0000313" key="2">
    <source>
        <dbReference type="EMBL" id="EST42420.1"/>
    </source>
</evidence>
<dbReference type="EMBL" id="AUWU02000002">
    <property type="protein sequence ID" value="KAH0575924.1"/>
    <property type="molecule type" value="Genomic_DNA"/>
</dbReference>
<dbReference type="EMBL" id="KI546160">
    <property type="protein sequence ID" value="EST42420.1"/>
    <property type="molecule type" value="Genomic_DNA"/>
</dbReference>
<dbReference type="AlphaFoldDB" id="V6LD47"/>
<gene>
    <name evidence="2" type="ORF">SS50377_17976</name>
    <name evidence="3" type="ORF">SS50377_21458</name>
</gene>
<accession>V6LD47</accession>
<keyword evidence="1" id="KW-0472">Membrane</keyword>
<keyword evidence="1" id="KW-1133">Transmembrane helix</keyword>